<dbReference type="Pfam" id="PF00063">
    <property type="entry name" value="Myosin_head"/>
    <property type="match status" value="1"/>
</dbReference>
<feature type="transmembrane region" description="Helical" evidence="14">
    <location>
        <begin position="976"/>
        <end position="993"/>
    </location>
</feature>
<comment type="caution">
    <text evidence="12">Lacks conserved residue(s) required for the propagation of feature annotation.</text>
</comment>
<evidence type="ECO:0000256" key="2">
    <source>
        <dbReference type="ARBA" id="ARBA00012543"/>
    </source>
</evidence>
<feature type="region of interest" description="Actin-binding" evidence="12">
    <location>
        <begin position="672"/>
        <end position="694"/>
    </location>
</feature>
<gene>
    <name evidence="18" type="ORF">BCR35DRAFT_301358</name>
</gene>
<dbReference type="PANTHER" id="PTHR22914">
    <property type="entry name" value="CHITIN SYNTHASE"/>
    <property type="match status" value="1"/>
</dbReference>
<dbReference type="GO" id="GO:0031505">
    <property type="term" value="P:fungal-type cell wall organization"/>
    <property type="evidence" value="ECO:0007669"/>
    <property type="project" value="TreeGrafter"/>
</dbReference>
<dbReference type="Gene3D" id="3.40.850.10">
    <property type="entry name" value="Kinesin motor domain"/>
    <property type="match status" value="1"/>
</dbReference>
<dbReference type="SUPFAM" id="SSF52540">
    <property type="entry name" value="P-loop containing nucleoside triphosphate hydrolases"/>
    <property type="match status" value="1"/>
</dbReference>
<evidence type="ECO:0000256" key="8">
    <source>
        <dbReference type="ARBA" id="ARBA00023123"/>
    </source>
</evidence>
<dbReference type="InterPro" id="IPR027417">
    <property type="entry name" value="P-loop_NTPase"/>
</dbReference>
<name>A0A1Y2FX28_9BASI</name>
<feature type="domain" description="Myosin motor" evidence="16">
    <location>
        <begin position="18"/>
        <end position="710"/>
    </location>
</feature>
<keyword evidence="8 12" id="KW-0518">Myosin</keyword>
<evidence type="ECO:0000313" key="19">
    <source>
        <dbReference type="Proteomes" id="UP000193467"/>
    </source>
</evidence>
<comment type="caution">
    <text evidence="18">The sequence shown here is derived from an EMBL/GenBank/DDBJ whole genome shotgun (WGS) entry which is preliminary data.</text>
</comment>
<keyword evidence="11" id="KW-0325">Glycoprotein</keyword>
<dbReference type="Pfam" id="PF08766">
    <property type="entry name" value="DEK_C"/>
    <property type="match status" value="1"/>
</dbReference>
<dbReference type="Pfam" id="PF03142">
    <property type="entry name" value="Chitin_synth_2"/>
    <property type="match status" value="1"/>
</dbReference>
<dbReference type="GO" id="GO:0004100">
    <property type="term" value="F:chitin synthase activity"/>
    <property type="evidence" value="ECO:0007669"/>
    <property type="project" value="UniProtKB-EC"/>
</dbReference>
<dbReference type="Gene3D" id="1.20.58.530">
    <property type="match status" value="1"/>
</dbReference>
<dbReference type="InterPro" id="IPR036400">
    <property type="entry name" value="Cyt_B5-like_heme/steroid_sf"/>
</dbReference>
<proteinExistence type="inferred from homology"/>
<evidence type="ECO:0000256" key="6">
    <source>
        <dbReference type="ARBA" id="ARBA00022692"/>
    </source>
</evidence>
<evidence type="ECO:0000256" key="1">
    <source>
        <dbReference type="ARBA" id="ARBA00004651"/>
    </source>
</evidence>
<dbReference type="InterPro" id="IPR001199">
    <property type="entry name" value="Cyt_B5-like_heme/steroid-bd"/>
</dbReference>
<evidence type="ECO:0000256" key="3">
    <source>
        <dbReference type="ARBA" id="ARBA00022475"/>
    </source>
</evidence>
<feature type="transmembrane region" description="Helical" evidence="14">
    <location>
        <begin position="1014"/>
        <end position="1036"/>
    </location>
</feature>
<organism evidence="18 19">
    <name type="scientific">Leucosporidium creatinivorum</name>
    <dbReference type="NCBI Taxonomy" id="106004"/>
    <lineage>
        <taxon>Eukaryota</taxon>
        <taxon>Fungi</taxon>
        <taxon>Dikarya</taxon>
        <taxon>Basidiomycota</taxon>
        <taxon>Pucciniomycotina</taxon>
        <taxon>Microbotryomycetes</taxon>
        <taxon>Leucosporidiales</taxon>
        <taxon>Leucosporidium</taxon>
    </lineage>
</organism>
<evidence type="ECO:0000256" key="9">
    <source>
        <dbReference type="ARBA" id="ARBA00023136"/>
    </source>
</evidence>
<dbReference type="STRING" id="106004.A0A1Y2FX28"/>
<dbReference type="PROSITE" id="PS50255">
    <property type="entry name" value="CYTOCHROME_B5_2"/>
    <property type="match status" value="1"/>
</dbReference>
<dbReference type="PANTHER" id="PTHR22914:SF13">
    <property type="entry name" value="CHITIN SYNTHASE"/>
    <property type="match status" value="1"/>
</dbReference>
<dbReference type="Gene3D" id="1.10.10.60">
    <property type="entry name" value="Homeodomain-like"/>
    <property type="match status" value="1"/>
</dbReference>
<evidence type="ECO:0000256" key="14">
    <source>
        <dbReference type="SAM" id="Phobius"/>
    </source>
</evidence>
<accession>A0A1Y2FX28</accession>
<feature type="region of interest" description="Disordered" evidence="13">
    <location>
        <begin position="913"/>
        <end position="962"/>
    </location>
</feature>
<evidence type="ECO:0000313" key="18">
    <source>
        <dbReference type="EMBL" id="ORY88598.1"/>
    </source>
</evidence>
<dbReference type="InterPro" id="IPR001609">
    <property type="entry name" value="Myosin_head_motor_dom-like"/>
</dbReference>
<protein>
    <recommendedName>
        <fullName evidence="2">chitin synthase</fullName>
        <ecNumber evidence="2">2.4.1.16</ecNumber>
    </recommendedName>
</protein>
<evidence type="ECO:0000256" key="7">
    <source>
        <dbReference type="ARBA" id="ARBA00022989"/>
    </source>
</evidence>
<dbReference type="SUPFAM" id="SSF55856">
    <property type="entry name" value="Cytochrome b5-like heme/steroid binding domain"/>
    <property type="match status" value="1"/>
</dbReference>
<dbReference type="PROSITE" id="PS51998">
    <property type="entry name" value="DEK_C"/>
    <property type="match status" value="1"/>
</dbReference>
<dbReference type="SMART" id="SM00242">
    <property type="entry name" value="MYSc"/>
    <property type="match status" value="1"/>
</dbReference>
<evidence type="ECO:0000259" key="16">
    <source>
        <dbReference type="PROSITE" id="PS51456"/>
    </source>
</evidence>
<dbReference type="PROSITE" id="PS51456">
    <property type="entry name" value="MYOSIN_MOTOR"/>
    <property type="match status" value="1"/>
</dbReference>
<feature type="compositionally biased region" description="Gly residues" evidence="13">
    <location>
        <begin position="928"/>
        <end position="940"/>
    </location>
</feature>
<dbReference type="InterPro" id="IPR004835">
    <property type="entry name" value="Chitin_synth"/>
</dbReference>
<keyword evidence="5" id="KW-0808">Transferase</keyword>
<evidence type="ECO:0000256" key="5">
    <source>
        <dbReference type="ARBA" id="ARBA00022679"/>
    </source>
</evidence>
<reference evidence="18 19" key="1">
    <citation type="submission" date="2016-07" db="EMBL/GenBank/DDBJ databases">
        <title>Pervasive Adenine N6-methylation of Active Genes in Fungi.</title>
        <authorList>
            <consortium name="DOE Joint Genome Institute"/>
            <person name="Mondo S.J."/>
            <person name="Dannebaum R.O."/>
            <person name="Kuo R.C."/>
            <person name="Labutti K."/>
            <person name="Haridas S."/>
            <person name="Kuo A."/>
            <person name="Salamov A."/>
            <person name="Ahrendt S.R."/>
            <person name="Lipzen A."/>
            <person name="Sullivan W."/>
            <person name="Andreopoulos W.B."/>
            <person name="Clum A."/>
            <person name="Lindquist E."/>
            <person name="Daum C."/>
            <person name="Ramamoorthy G.K."/>
            <person name="Gryganskyi A."/>
            <person name="Culley D."/>
            <person name="Magnuson J.K."/>
            <person name="James T.Y."/>
            <person name="O'Malley M.A."/>
            <person name="Stajich J.E."/>
            <person name="Spatafora J.W."/>
            <person name="Visel A."/>
            <person name="Grigoriev I.V."/>
        </authorList>
    </citation>
    <scope>NUCLEOTIDE SEQUENCE [LARGE SCALE GENOMIC DNA]</scope>
    <source>
        <strain evidence="18 19">62-1032</strain>
    </source>
</reference>
<sequence>MAPSNDPLTTYNLTSLLPFPVDNATVQIPSPDAVVQLLTQRYRHDLTATYVGDSNLVVINPLKVLGDVSEASKGEFEDRAYTRREGKGGEEVQPHAYELACRVYLVMRRSQQTQSVVFSGLSGSGSSTQHHLFTAQLLRLSTSGKKDARIADQVVALQSLLSSFGCAKTTLNPSATRHSTLLELHFNQTGRLAGAKVLAFGLDKNRVRRLAREERTFHAFYQLLAGATKEEREQLELFDDITDYRLLATSGTYRLPPGVANSDDSIAFEDLRAAMKILGFKPRHVSSIFRLLSAILVLGNLEFGDHPDHPDYQDQPAWVANRDMLDKAAGLLGTSSDDLERALTNQVRWVRKEMVAVILKAEGADKQRDGLMSALYSILFAFVVETANHKTFPGDEAIATLQEQGGSSILQLDQPGFFSRSQDRPGSGMLVRAMNGFDEFVNNYSAELVRFWTAEREFDGDEGTAARAQEDGVRLADVVPPDGSARIELLRGGRVGGKADRKPGGILGGLSKTCSSVRKGLSTEEADEELLHGMKDHFGAHTAFIPAPGGPGARSAFGISHFGGSVTYDGNGFIEQDLDALDPEFVALLRASDDGFIAKLFSGPSLAAEVHPLDDNIIVAAQVSSQPLRRPSPIKPASSFAPTESESQSDPTVPLLDPLEIHPVSSQLNATTSQLLNLIDRTHVWNVLSLRPNDTLNPGQLDTKRLRAQVSQFLLPELVARKKIDFVQDLDYETFSDRHGVPAAKQAVEAYMEEFKLVQPTDYATGTQRVWLSYRAWRIIEDRLRANEPPDHRQAALAKNVSGENSTPASPGASAGLDLPNLGPSISRSTFAGGWGGGDLGGGGGYGYGHGGSDSVDDLLMRGGGGDGQPTPYSPYAYGPDSPRGGHTHGYGFGGPHDSLSAPAPYIQPSSMQSDVWGRGDDANAEKGGFGMGGGGGFGRGPPRHNKEGVLDAAGVPQETEGATVEEVASSRGRRFWVATVWCLTFWCPSVCLKHLGRMKRPDVRMAWREKVALCMLIGFFCGIVIFYIVVFGKLLCPNMNNAWNTKEVGYHAGSNDYWVSVRGVVYDLTKFYKIQHSDITAQEVTSSDMLELAGLDLTNYFPIPLTTACPDLVTSTSLTLQYANFTAEVTTAVHTSGSAQTYTGSELHNDDWYTATFLPKMDNYKKGPLVWSNGKIKTEAESNSRLNAIVDGKIYDLTDYFYTIDLLNDDTYKFLDTDLAALWQAQPGTDITSAIKDLNMDESTYNTNMDCIKTLFAQGETDFRLTPRCQVQPNMLLAFSILLMVTILAKFLAALQFGSKRMPELRDKFVICQVPCYTEGEESLRKTIDSLATLTYDDKRKLLMIICDGMIIGSGNDKATPRIVLDILGVDQDVDPDPLMFKSVAEGSKQLNYGKVWSGLYEVEGHVVPYIVVAKVGRPSERSRPGNRGKRDSQILSMRFLNRVHFDSEMYPLELEMYHQIKNVIGVDPQLYEYMLVIDADTSVAHDSLNRLVSAATDDSKIIGICGETKLENENESWWTMIQVYEYFISHHMAKAFESMFGSVTCLPGCFTMYRLRTADKGKPLLVSSLVVDEYSDGVLDTLHKKNLLALGEDRYLTTLILKHFPNFKTKFLAEAQAMTVAPNSWSILLSQRRRWINSTVHNLAELMFLPDMCGFCCFSMRFFVMIDLIGTLILPATFVYLIYLIVEVATGKSAIPTIALVMLAATYGLQCVIFLLKRQWQFIGWLVIYLLAYPVYSFLLPLYSFWRFDDFSWGNTRVVVGEGKSKKVLQAEEEAFDESSIPMAKFAEYQARLDAEDPFDDGRSYRSGKTQSTAGFSLATKLPPGSYHGGADYYRDTVHSRSASKSTLAFAGGPPTGGSQFGYAAPPSAYGGAPSIRGSEFGGYGGGAAARPGSYGAGFMPTLQSQMSLGGHPGSSASMLGGPPPPMGGMGNRRASNMSGLSYGGFGAGASVYSMGAFAPPQPSQSTSPTDEEIVVALKAYLASQDLMTVTKRTARDGLQNQCFPMADLAPRKDAINAMIDGVLQGRL</sequence>
<dbReference type="InterPro" id="IPR029044">
    <property type="entry name" value="Nucleotide-diphossugar_trans"/>
</dbReference>
<feature type="transmembrane region" description="Helical" evidence="14">
    <location>
        <begin position="1664"/>
        <end position="1688"/>
    </location>
</feature>
<dbReference type="SUPFAM" id="SSF109715">
    <property type="entry name" value="DEK C-terminal domain"/>
    <property type="match status" value="1"/>
</dbReference>
<evidence type="ECO:0000256" key="10">
    <source>
        <dbReference type="ARBA" id="ARBA00023175"/>
    </source>
</evidence>
<feature type="compositionally biased region" description="Polar residues" evidence="13">
    <location>
        <begin position="640"/>
        <end position="651"/>
    </location>
</feature>
<dbReference type="InterPro" id="IPR014876">
    <property type="entry name" value="DEK_C"/>
</dbReference>
<dbReference type="GO" id="GO:0006031">
    <property type="term" value="P:chitin biosynthetic process"/>
    <property type="evidence" value="ECO:0007669"/>
    <property type="project" value="TreeGrafter"/>
</dbReference>
<keyword evidence="19" id="KW-1185">Reference proteome</keyword>
<feature type="transmembrane region" description="Helical" evidence="14">
    <location>
        <begin position="1700"/>
        <end position="1718"/>
    </location>
</feature>
<dbReference type="Gene3D" id="1.10.10.820">
    <property type="match status" value="1"/>
</dbReference>
<keyword evidence="10" id="KW-0505">Motor protein</keyword>
<feature type="transmembrane region" description="Helical" evidence="14">
    <location>
        <begin position="1276"/>
        <end position="1299"/>
    </location>
</feature>
<evidence type="ECO:0000256" key="11">
    <source>
        <dbReference type="ARBA" id="ARBA00023180"/>
    </source>
</evidence>
<keyword evidence="6 14" id="KW-0812">Transmembrane</keyword>
<dbReference type="GO" id="GO:0003779">
    <property type="term" value="F:actin binding"/>
    <property type="evidence" value="ECO:0007669"/>
    <property type="project" value="UniProtKB-KW"/>
</dbReference>
<dbReference type="SUPFAM" id="SSF53448">
    <property type="entry name" value="Nucleotide-diphospho-sugar transferases"/>
    <property type="match status" value="1"/>
</dbReference>
<feature type="region of interest" description="Disordered" evidence="13">
    <location>
        <begin position="789"/>
        <end position="814"/>
    </location>
</feature>
<dbReference type="Gene3D" id="3.10.120.10">
    <property type="entry name" value="Cytochrome b5-like heme/steroid binding domain"/>
    <property type="match status" value="1"/>
</dbReference>
<feature type="domain" description="DEK-C" evidence="17">
    <location>
        <begin position="1970"/>
        <end position="2027"/>
    </location>
</feature>
<feature type="transmembrane region" description="Helical" evidence="14">
    <location>
        <begin position="1725"/>
        <end position="1748"/>
    </location>
</feature>
<dbReference type="Proteomes" id="UP000193467">
    <property type="component" value="Unassembled WGS sequence"/>
</dbReference>
<dbReference type="EMBL" id="MCGR01000009">
    <property type="protein sequence ID" value="ORY88598.1"/>
    <property type="molecule type" value="Genomic_DNA"/>
</dbReference>
<keyword evidence="4" id="KW-0328">Glycosyltransferase</keyword>
<dbReference type="GO" id="GO:0016459">
    <property type="term" value="C:myosin complex"/>
    <property type="evidence" value="ECO:0007669"/>
    <property type="project" value="UniProtKB-KW"/>
</dbReference>
<dbReference type="InterPro" id="IPR036961">
    <property type="entry name" value="Kinesin_motor_dom_sf"/>
</dbReference>
<dbReference type="Pfam" id="PF00173">
    <property type="entry name" value="Cyt-b5"/>
    <property type="match status" value="1"/>
</dbReference>
<evidence type="ECO:0000259" key="17">
    <source>
        <dbReference type="PROSITE" id="PS51998"/>
    </source>
</evidence>
<evidence type="ECO:0000256" key="4">
    <source>
        <dbReference type="ARBA" id="ARBA00022676"/>
    </source>
</evidence>
<dbReference type="GO" id="GO:0005524">
    <property type="term" value="F:ATP binding"/>
    <property type="evidence" value="ECO:0007669"/>
    <property type="project" value="InterPro"/>
</dbReference>
<feature type="region of interest" description="Disordered" evidence="13">
    <location>
        <begin position="628"/>
        <end position="655"/>
    </location>
</feature>
<keyword evidence="12" id="KW-0009">Actin-binding</keyword>
<dbReference type="GO" id="GO:0005886">
    <property type="term" value="C:plasma membrane"/>
    <property type="evidence" value="ECO:0007669"/>
    <property type="project" value="UniProtKB-SubCell"/>
</dbReference>
<evidence type="ECO:0000259" key="15">
    <source>
        <dbReference type="PROSITE" id="PS50255"/>
    </source>
</evidence>
<dbReference type="OrthoDB" id="370884at2759"/>
<evidence type="ECO:0000256" key="13">
    <source>
        <dbReference type="SAM" id="MobiDB-lite"/>
    </source>
</evidence>
<keyword evidence="9 14" id="KW-0472">Membrane</keyword>
<dbReference type="GO" id="GO:0030428">
    <property type="term" value="C:cell septum"/>
    <property type="evidence" value="ECO:0007669"/>
    <property type="project" value="TreeGrafter"/>
</dbReference>
<dbReference type="Gene3D" id="1.20.120.720">
    <property type="entry name" value="Myosin VI head, motor domain, U50 subdomain"/>
    <property type="match status" value="1"/>
</dbReference>
<feature type="domain" description="Cytochrome b5 heme-binding" evidence="15">
    <location>
        <begin position="1041"/>
        <end position="1102"/>
    </location>
</feature>
<comment type="similarity">
    <text evidence="12">Belongs to the TRAFAC class myosin-kinesin ATPase superfamily. Myosin family.</text>
</comment>
<dbReference type="GO" id="GO:0003774">
    <property type="term" value="F:cytoskeletal motor activity"/>
    <property type="evidence" value="ECO:0007669"/>
    <property type="project" value="InterPro"/>
</dbReference>
<evidence type="ECO:0000256" key="12">
    <source>
        <dbReference type="PROSITE-ProRule" id="PRU00782"/>
    </source>
</evidence>
<comment type="subcellular location">
    <subcellularLocation>
        <location evidence="1">Cell membrane</location>
        <topology evidence="1">Multi-pass membrane protein</topology>
    </subcellularLocation>
</comment>
<dbReference type="EC" id="2.4.1.16" evidence="2"/>
<dbReference type="InParanoid" id="A0A1Y2FX28"/>
<keyword evidence="7 14" id="KW-1133">Transmembrane helix</keyword>
<keyword evidence="3" id="KW-1003">Cell membrane</keyword>